<accession>A0A0F9BCV7</accession>
<keyword evidence="4" id="KW-0472">Membrane</keyword>
<keyword evidence="2" id="KW-0812">Transmembrane</keyword>
<dbReference type="GO" id="GO:0009306">
    <property type="term" value="P:protein secretion"/>
    <property type="evidence" value="ECO:0007669"/>
    <property type="project" value="InterPro"/>
</dbReference>
<name>A0A0F9BCV7_9ZZZZ</name>
<evidence type="ECO:0000313" key="6">
    <source>
        <dbReference type="EMBL" id="KKL19565.1"/>
    </source>
</evidence>
<evidence type="ECO:0000256" key="1">
    <source>
        <dbReference type="ARBA" id="ARBA00004167"/>
    </source>
</evidence>
<proteinExistence type="predicted"/>
<dbReference type="EMBL" id="LAZR01038439">
    <property type="protein sequence ID" value="KKL19565.1"/>
    <property type="molecule type" value="Genomic_DNA"/>
</dbReference>
<comment type="caution">
    <text evidence="6">The sequence shown here is derived from an EMBL/GenBank/DDBJ whole genome shotgun (WGS) entry which is preliminary data.</text>
</comment>
<reference evidence="6" key="1">
    <citation type="journal article" date="2015" name="Nature">
        <title>Complex archaea that bridge the gap between prokaryotes and eukaryotes.</title>
        <authorList>
            <person name="Spang A."/>
            <person name="Saw J.H."/>
            <person name="Jorgensen S.L."/>
            <person name="Zaremba-Niedzwiedzka K."/>
            <person name="Martijn J."/>
            <person name="Lind A.E."/>
            <person name="van Eijk R."/>
            <person name="Schleper C."/>
            <person name="Guy L."/>
            <person name="Ettema T.J."/>
        </authorList>
    </citation>
    <scope>NUCLEOTIDE SEQUENCE</scope>
</reference>
<dbReference type="InterPro" id="IPR007452">
    <property type="entry name" value="TamB_C"/>
</dbReference>
<feature type="domain" description="Translocation and assembly module TamB C-terminal" evidence="5">
    <location>
        <begin position="5"/>
        <end position="156"/>
    </location>
</feature>
<evidence type="ECO:0000256" key="3">
    <source>
        <dbReference type="ARBA" id="ARBA00022989"/>
    </source>
</evidence>
<dbReference type="GO" id="GO:0005886">
    <property type="term" value="C:plasma membrane"/>
    <property type="evidence" value="ECO:0007669"/>
    <property type="project" value="InterPro"/>
</dbReference>
<dbReference type="AlphaFoldDB" id="A0A0F9BCV7"/>
<feature type="non-terminal residue" evidence="6">
    <location>
        <position position="1"/>
    </location>
</feature>
<sequence length="156" mass="16390">RMVVRTDQGDVTVLIVIDGPALSPDIDFLSEPELPQDEVLARLLFGKSIDSISPLQAAQLASSVATLAGKGGDGVISKLRENFGLEGLDITTDDEGNVGLKAGKYISENVYTDVTVGAEGEAEINLNLDLSKSLTIKGGASNSGETSLGIFFEKDY</sequence>
<evidence type="ECO:0000256" key="2">
    <source>
        <dbReference type="ARBA" id="ARBA00022692"/>
    </source>
</evidence>
<dbReference type="Pfam" id="PF04357">
    <property type="entry name" value="TamB"/>
    <property type="match status" value="1"/>
</dbReference>
<evidence type="ECO:0000256" key="4">
    <source>
        <dbReference type="ARBA" id="ARBA00023136"/>
    </source>
</evidence>
<keyword evidence="3" id="KW-1133">Transmembrane helix</keyword>
<comment type="subcellular location">
    <subcellularLocation>
        <location evidence="1">Membrane</location>
        <topology evidence="1">Single-pass membrane protein</topology>
    </subcellularLocation>
</comment>
<protein>
    <recommendedName>
        <fullName evidence="5">Translocation and assembly module TamB C-terminal domain-containing protein</fullName>
    </recommendedName>
</protein>
<evidence type="ECO:0000259" key="5">
    <source>
        <dbReference type="Pfam" id="PF04357"/>
    </source>
</evidence>
<organism evidence="6">
    <name type="scientific">marine sediment metagenome</name>
    <dbReference type="NCBI Taxonomy" id="412755"/>
    <lineage>
        <taxon>unclassified sequences</taxon>
        <taxon>metagenomes</taxon>
        <taxon>ecological metagenomes</taxon>
    </lineage>
</organism>
<gene>
    <name evidence="6" type="ORF">LCGC14_2464210</name>
</gene>